<accession>A0A7G2IQM3</accession>
<evidence type="ECO:0000313" key="2">
    <source>
        <dbReference type="Proteomes" id="UP000019194"/>
    </source>
</evidence>
<name>A0A7G2IQM3_CITFR</name>
<reference evidence="1 2" key="1">
    <citation type="submission" date="2013-10" db="EMBL/GenBank/DDBJ databases">
        <title>Antibiotic resistance diversity of beta-lactamase producers in the General Hospital Vienna.</title>
        <authorList>
            <person name="Barisic I."/>
            <person name="Mitteregger D."/>
            <person name="Hirschl A.M."/>
            <person name="Noehammer C."/>
            <person name="Wiesinger-Mayr H."/>
        </authorList>
    </citation>
    <scope>NUCLEOTIDE SEQUENCE [LARGE SCALE GENOMIC DNA]</scope>
    <source>
        <strain evidence="1 2">ISC11</strain>
    </source>
</reference>
<comment type="caution">
    <text evidence="1">The sequence shown here is derived from an EMBL/GenBank/DDBJ whole genome shotgun (WGS) entry which is preliminary data.</text>
</comment>
<dbReference type="Proteomes" id="UP000019194">
    <property type="component" value="Unassembled WGS sequence"/>
</dbReference>
<protein>
    <submittedName>
        <fullName evidence="1">Uncharacterized protein</fullName>
    </submittedName>
</protein>
<dbReference type="AlphaFoldDB" id="A0A7G2IQM3"/>
<organism evidence="1 2">
    <name type="scientific">Citrobacter freundii</name>
    <dbReference type="NCBI Taxonomy" id="546"/>
    <lineage>
        <taxon>Bacteria</taxon>
        <taxon>Pseudomonadati</taxon>
        <taxon>Pseudomonadota</taxon>
        <taxon>Gammaproteobacteria</taxon>
        <taxon>Enterobacterales</taxon>
        <taxon>Enterobacteriaceae</taxon>
        <taxon>Citrobacter</taxon>
        <taxon>Citrobacter freundii complex</taxon>
    </lineage>
</organism>
<proteinExistence type="predicted"/>
<sequence>MYDYRRFNFCSSFQNGVDGVGTHAVNSWQSKVVFFSYLENFLYVITSDYAWFYEIKKFLDILRVLYLRPWKGRAP</sequence>
<dbReference type="EMBL" id="CBWP010000055">
    <property type="protein sequence ID" value="CDL39118.1"/>
    <property type="molecule type" value="Genomic_DNA"/>
</dbReference>
<evidence type="ECO:0000313" key="1">
    <source>
        <dbReference type="EMBL" id="CDL39118.1"/>
    </source>
</evidence>